<feature type="region of interest" description="Disordered" evidence="1">
    <location>
        <begin position="1"/>
        <end position="46"/>
    </location>
</feature>
<dbReference type="AlphaFoldDB" id="A0AAP0EUM8"/>
<protein>
    <submittedName>
        <fullName evidence="2">Uncharacterized protein</fullName>
    </submittedName>
</protein>
<feature type="compositionally biased region" description="Basic and acidic residues" evidence="1">
    <location>
        <begin position="1"/>
        <end position="31"/>
    </location>
</feature>
<evidence type="ECO:0000313" key="2">
    <source>
        <dbReference type="EMBL" id="KAK9097142.1"/>
    </source>
</evidence>
<comment type="caution">
    <text evidence="2">The sequence shown here is derived from an EMBL/GenBank/DDBJ whole genome shotgun (WGS) entry which is preliminary data.</text>
</comment>
<organism evidence="2 3">
    <name type="scientific">Stephania japonica</name>
    <dbReference type="NCBI Taxonomy" id="461633"/>
    <lineage>
        <taxon>Eukaryota</taxon>
        <taxon>Viridiplantae</taxon>
        <taxon>Streptophyta</taxon>
        <taxon>Embryophyta</taxon>
        <taxon>Tracheophyta</taxon>
        <taxon>Spermatophyta</taxon>
        <taxon>Magnoliopsida</taxon>
        <taxon>Ranunculales</taxon>
        <taxon>Menispermaceae</taxon>
        <taxon>Menispermoideae</taxon>
        <taxon>Cissampelideae</taxon>
        <taxon>Stephania</taxon>
    </lineage>
</organism>
<evidence type="ECO:0000313" key="3">
    <source>
        <dbReference type="Proteomes" id="UP001417504"/>
    </source>
</evidence>
<proteinExistence type="predicted"/>
<keyword evidence="3" id="KW-1185">Reference proteome</keyword>
<gene>
    <name evidence="2" type="ORF">Sjap_022639</name>
</gene>
<evidence type="ECO:0000256" key="1">
    <source>
        <dbReference type="SAM" id="MobiDB-lite"/>
    </source>
</evidence>
<sequence length="79" mass="9030">MRDEEQRAARGRERRGEERRGERAERERRGEAMSSREGGRCKVRSSGDGEGFFVLDSELGFFICAYVNGLDWTGSAIFH</sequence>
<name>A0AAP0EUM8_9MAGN</name>
<accession>A0AAP0EUM8</accession>
<dbReference type="EMBL" id="JBBNAE010000009">
    <property type="protein sequence ID" value="KAK9097142.1"/>
    <property type="molecule type" value="Genomic_DNA"/>
</dbReference>
<reference evidence="2 3" key="1">
    <citation type="submission" date="2024-01" db="EMBL/GenBank/DDBJ databases">
        <title>Genome assemblies of Stephania.</title>
        <authorList>
            <person name="Yang L."/>
        </authorList>
    </citation>
    <scope>NUCLEOTIDE SEQUENCE [LARGE SCALE GENOMIC DNA]</scope>
    <source>
        <strain evidence="2">QJT</strain>
        <tissue evidence="2">Leaf</tissue>
    </source>
</reference>
<dbReference type="Proteomes" id="UP001417504">
    <property type="component" value="Unassembled WGS sequence"/>
</dbReference>